<dbReference type="AlphaFoldDB" id="A0A9X3MS47"/>
<dbReference type="RefSeq" id="WP_270040588.1">
    <property type="nucleotide sequence ID" value="NZ_JAPDOD010000011.1"/>
</dbReference>
<dbReference type="Proteomes" id="UP001149140">
    <property type="component" value="Unassembled WGS sequence"/>
</dbReference>
<evidence type="ECO:0000313" key="3">
    <source>
        <dbReference type="EMBL" id="MDA0161382.1"/>
    </source>
</evidence>
<dbReference type="Pfam" id="PF06742">
    <property type="entry name" value="DUF1214"/>
    <property type="match status" value="1"/>
</dbReference>
<dbReference type="SUPFAM" id="SSF160935">
    <property type="entry name" value="VPA0735-like"/>
    <property type="match status" value="1"/>
</dbReference>
<dbReference type="EMBL" id="JAPDOD010000011">
    <property type="protein sequence ID" value="MDA0161382.1"/>
    <property type="molecule type" value="Genomic_DNA"/>
</dbReference>
<dbReference type="PANTHER" id="PTHR36509">
    <property type="entry name" value="BLL3101 PROTEIN"/>
    <property type="match status" value="1"/>
</dbReference>
<keyword evidence="4" id="KW-1185">Reference proteome</keyword>
<proteinExistence type="predicted"/>
<gene>
    <name evidence="3" type="ORF">OM076_13980</name>
</gene>
<dbReference type="InterPro" id="IPR037050">
    <property type="entry name" value="DUF1254_sf"/>
</dbReference>
<name>A0A9X3MS47_9ACTN</name>
<organism evidence="3 4">
    <name type="scientific">Solirubrobacter ginsenosidimutans</name>
    <dbReference type="NCBI Taxonomy" id="490573"/>
    <lineage>
        <taxon>Bacteria</taxon>
        <taxon>Bacillati</taxon>
        <taxon>Actinomycetota</taxon>
        <taxon>Thermoleophilia</taxon>
        <taxon>Solirubrobacterales</taxon>
        <taxon>Solirubrobacteraceae</taxon>
        <taxon>Solirubrobacter</taxon>
    </lineage>
</organism>
<dbReference type="InterPro" id="IPR010621">
    <property type="entry name" value="DUF1214"/>
</dbReference>
<feature type="domain" description="DUF1254" evidence="2">
    <location>
        <begin position="61"/>
        <end position="187"/>
    </location>
</feature>
<protein>
    <submittedName>
        <fullName evidence="3">DUF1254 domain-containing protein</fullName>
    </submittedName>
</protein>
<evidence type="ECO:0000259" key="1">
    <source>
        <dbReference type="Pfam" id="PF06742"/>
    </source>
</evidence>
<dbReference type="Pfam" id="PF06863">
    <property type="entry name" value="DUF1254"/>
    <property type="match status" value="1"/>
</dbReference>
<dbReference type="Gene3D" id="1.10.3360.10">
    <property type="entry name" value="VPA0735-like domain"/>
    <property type="match status" value="1"/>
</dbReference>
<feature type="domain" description="DUF1214" evidence="1">
    <location>
        <begin position="340"/>
        <end position="444"/>
    </location>
</feature>
<accession>A0A9X3MS47</accession>
<evidence type="ECO:0000259" key="2">
    <source>
        <dbReference type="Pfam" id="PF06863"/>
    </source>
</evidence>
<dbReference type="Gene3D" id="2.60.40.1610">
    <property type="entry name" value="Domain of unknown function DUF1254"/>
    <property type="match status" value="1"/>
</dbReference>
<reference evidence="3" key="1">
    <citation type="submission" date="2022-10" db="EMBL/GenBank/DDBJ databases">
        <title>The WGS of Solirubrobacter ginsenosidimutans DSM 21036.</title>
        <authorList>
            <person name="Jiang Z."/>
        </authorList>
    </citation>
    <scope>NUCLEOTIDE SEQUENCE</scope>
    <source>
        <strain evidence="3">DSM 21036</strain>
    </source>
</reference>
<dbReference type="PANTHER" id="PTHR36509:SF3">
    <property type="entry name" value="SIGNAL PEPTIDE PROTEIN"/>
    <property type="match status" value="1"/>
</dbReference>
<dbReference type="InterPro" id="IPR037049">
    <property type="entry name" value="DUF1214_C_sf"/>
</dbReference>
<comment type="caution">
    <text evidence="3">The sequence shown here is derived from an EMBL/GenBank/DDBJ whole genome shotgun (WGS) entry which is preliminary data.</text>
</comment>
<evidence type="ECO:0000313" key="4">
    <source>
        <dbReference type="Proteomes" id="UP001149140"/>
    </source>
</evidence>
<sequence length="460" mass="50967">MEVPRVGTLRYELGFPTAETSRKLFDEMDFQRAVQAYLWGYPAVSFESIRLTLKRDLGIDFNDMGIADHFVGPESVWLTANDTTIYAVINIDVAQGPVVIEIPPGAIVGLLDDFWQRSLVDVGLPGPDAGHGGKFLLLPPGHAGDAPSGYYEVRATMHNHNLLVRGIVVDNDVPDAVARIRNVKVYPWSEREDPKPNKFVSISGKLIDTTPPGGMEFWARLATVIDNNPVQEHDRFFMAMLKPLGIEKGRPFEPDARQQAMLEDAAVLGDAMARNVMYEGSKRETGVTAFEGTQWDWVFYVKPSQETQTYSQLDERLQYTYGAIYLSPALGVMKAGPGGNYMQAFKDSDGNHFDGGKSYRLHLPANPPAAAFWSLTLYDSATRSMVQNPTNDAAHASYDELKTNADGSFDMYFGPAAPAGLESNWIETVPGRGFYPMFRLYSPTEGLFDGTWALPDVELI</sequence>
<dbReference type="InterPro" id="IPR010679">
    <property type="entry name" value="DUF1254"/>
</dbReference>
<dbReference type="Gene3D" id="2.60.120.600">
    <property type="entry name" value="Domain of unknown function DUF1214, C-terminal domain"/>
    <property type="match status" value="1"/>
</dbReference>